<reference evidence="2 3" key="1">
    <citation type="submission" date="2017-08" db="EMBL/GenBank/DDBJ databases">
        <title>Comparative genomics of non-oral Prevotella species.</title>
        <authorList>
            <person name="Accetto T."/>
            <person name="Nograsek B."/>
            <person name="Avgustin G."/>
        </authorList>
    </citation>
    <scope>NUCLEOTIDE SEQUENCE [LARGE SCALE GENOMIC DNA]</scope>
    <source>
        <strain evidence="2 3">TC1-1</strain>
    </source>
</reference>
<proteinExistence type="predicted"/>
<sequence>MGTMKNTRNDLDNLMYKDYILLIARELNQNSFKNDQGREYEVGTNVHGDFVSVFSRGFVLSIKDPKAIEFLKRVGLLNNGRCPLTGLMLSPATTTTYTSEYGSNIQYDINKKWLDYTKEKKNWGCFISLAVLIIAIIVGIINGFDTSIYVIGGIAILALILSVMYGMSNFGNNWNKLNLSNEIGINTVTLNYMAKIWNDNADKGVFRQKAIANENPVADMNAFENWVNG</sequence>
<feature type="transmembrane region" description="Helical" evidence="1">
    <location>
        <begin position="122"/>
        <end position="141"/>
    </location>
</feature>
<keyword evidence="1" id="KW-1133">Transmembrane helix</keyword>
<organism evidence="2 3">
    <name type="scientific">Segatella bryantii</name>
    <name type="common">Prevotella bryantii</name>
    <dbReference type="NCBI Taxonomy" id="77095"/>
    <lineage>
        <taxon>Bacteria</taxon>
        <taxon>Pseudomonadati</taxon>
        <taxon>Bacteroidota</taxon>
        <taxon>Bacteroidia</taxon>
        <taxon>Bacteroidales</taxon>
        <taxon>Prevotellaceae</taxon>
        <taxon>Segatella</taxon>
    </lineage>
</organism>
<keyword evidence="1" id="KW-0812">Transmembrane</keyword>
<name>A0ABX4EHD2_SEGBR</name>
<keyword evidence="3" id="KW-1185">Reference proteome</keyword>
<keyword evidence="1" id="KW-0472">Membrane</keyword>
<protein>
    <submittedName>
        <fullName evidence="2">Uncharacterized protein</fullName>
    </submittedName>
</protein>
<evidence type="ECO:0000313" key="3">
    <source>
        <dbReference type="Proteomes" id="UP000216189"/>
    </source>
</evidence>
<dbReference type="Proteomes" id="UP000216189">
    <property type="component" value="Unassembled WGS sequence"/>
</dbReference>
<evidence type="ECO:0000313" key="2">
    <source>
        <dbReference type="EMBL" id="OYP54385.1"/>
    </source>
</evidence>
<accession>A0ABX4EHD2</accession>
<gene>
    <name evidence="2" type="ORF">CIK91_09075</name>
</gene>
<dbReference type="EMBL" id="NPJF01000043">
    <property type="protein sequence ID" value="OYP54385.1"/>
    <property type="molecule type" value="Genomic_DNA"/>
</dbReference>
<feature type="transmembrane region" description="Helical" evidence="1">
    <location>
        <begin position="147"/>
        <end position="167"/>
    </location>
</feature>
<evidence type="ECO:0000256" key="1">
    <source>
        <dbReference type="SAM" id="Phobius"/>
    </source>
</evidence>
<comment type="caution">
    <text evidence="2">The sequence shown here is derived from an EMBL/GenBank/DDBJ whole genome shotgun (WGS) entry which is preliminary data.</text>
</comment>